<evidence type="ECO:0000313" key="2">
    <source>
        <dbReference type="Proteomes" id="UP000198984"/>
    </source>
</evidence>
<protein>
    <recommendedName>
        <fullName evidence="3">Lipoprotein</fullName>
    </recommendedName>
</protein>
<sequence>MKKYLSGILVSLCLLTACSKDDKDTAAVNPPITTAEQARAAFAKINALWTSTLKPVLTKENQTYSGKVLEGAAGGKAVVNGSFTKTSSSSSSSTRSSAIADVTITFQQYEINGLHLDGVLRFYDSYNSRTACSSSGCASSTHTYLAYSSKSSADVANPPVAIEFELNGKTYRDQILLFASKEYASWSVKLTNENNQEFSFSY</sequence>
<proteinExistence type="predicted"/>
<keyword evidence="2" id="KW-1185">Reference proteome</keyword>
<evidence type="ECO:0000313" key="1">
    <source>
        <dbReference type="EMBL" id="SEM74733.1"/>
    </source>
</evidence>
<dbReference type="AlphaFoldDB" id="A0A1H8AW15"/>
<accession>A0A1H8AW15</accession>
<organism evidence="1 2">
    <name type="scientific">Chitinophaga rupis</name>
    <dbReference type="NCBI Taxonomy" id="573321"/>
    <lineage>
        <taxon>Bacteria</taxon>
        <taxon>Pseudomonadati</taxon>
        <taxon>Bacteroidota</taxon>
        <taxon>Chitinophagia</taxon>
        <taxon>Chitinophagales</taxon>
        <taxon>Chitinophagaceae</taxon>
        <taxon>Chitinophaga</taxon>
    </lineage>
</organism>
<dbReference type="Proteomes" id="UP000198984">
    <property type="component" value="Unassembled WGS sequence"/>
</dbReference>
<dbReference type="RefSeq" id="WP_089917237.1">
    <property type="nucleotide sequence ID" value="NZ_FOBB01000006.1"/>
</dbReference>
<dbReference type="PROSITE" id="PS51257">
    <property type="entry name" value="PROKAR_LIPOPROTEIN"/>
    <property type="match status" value="1"/>
</dbReference>
<name>A0A1H8AW15_9BACT</name>
<dbReference type="STRING" id="573321.SAMN04488505_10634"/>
<dbReference type="EMBL" id="FOBB01000006">
    <property type="protein sequence ID" value="SEM74733.1"/>
    <property type="molecule type" value="Genomic_DNA"/>
</dbReference>
<dbReference type="OrthoDB" id="9885139at2"/>
<gene>
    <name evidence="1" type="ORF">SAMN04488505_10634</name>
</gene>
<evidence type="ECO:0008006" key="3">
    <source>
        <dbReference type="Google" id="ProtNLM"/>
    </source>
</evidence>
<reference evidence="1 2" key="1">
    <citation type="submission" date="2016-10" db="EMBL/GenBank/DDBJ databases">
        <authorList>
            <person name="de Groot N.N."/>
        </authorList>
    </citation>
    <scope>NUCLEOTIDE SEQUENCE [LARGE SCALE GENOMIC DNA]</scope>
    <source>
        <strain evidence="1 2">DSM 21039</strain>
    </source>
</reference>